<dbReference type="GO" id="GO:0016020">
    <property type="term" value="C:membrane"/>
    <property type="evidence" value="ECO:0007669"/>
    <property type="project" value="UniProtKB-SubCell"/>
</dbReference>
<dbReference type="EMBL" id="HBGW01039558">
    <property type="protein sequence ID" value="CAD9563994.1"/>
    <property type="molecule type" value="Transcribed_RNA"/>
</dbReference>
<dbReference type="Gene3D" id="1.20.1510.10">
    <property type="entry name" value="Cation efflux protein transmembrane domain"/>
    <property type="match status" value="1"/>
</dbReference>
<name>A0A7S2K301_9DINO</name>
<feature type="transmembrane region" description="Helical" evidence="5">
    <location>
        <begin position="192"/>
        <end position="210"/>
    </location>
</feature>
<keyword evidence="4 5" id="KW-0472">Membrane</keyword>
<keyword evidence="2 5" id="KW-0812">Transmembrane</keyword>
<keyword evidence="3 5" id="KW-1133">Transmembrane helix</keyword>
<evidence type="ECO:0000256" key="5">
    <source>
        <dbReference type="SAM" id="Phobius"/>
    </source>
</evidence>
<evidence type="ECO:0000256" key="3">
    <source>
        <dbReference type="ARBA" id="ARBA00022989"/>
    </source>
</evidence>
<feature type="transmembrane region" description="Helical" evidence="5">
    <location>
        <begin position="108"/>
        <end position="129"/>
    </location>
</feature>
<evidence type="ECO:0000256" key="2">
    <source>
        <dbReference type="ARBA" id="ARBA00022692"/>
    </source>
</evidence>
<feature type="transmembrane region" description="Helical" evidence="5">
    <location>
        <begin position="62"/>
        <end position="88"/>
    </location>
</feature>
<dbReference type="InterPro" id="IPR027469">
    <property type="entry name" value="Cation_efflux_TMD_sf"/>
</dbReference>
<feature type="transmembrane region" description="Helical" evidence="5">
    <location>
        <begin position="31"/>
        <end position="50"/>
    </location>
</feature>
<sequence>MAFSLCCLAATATAGAVVYWRTNSLTVKLDLSGLVCNLVALLINISTEIAKSRAADVRTVMLLDVSGCAVALLILVGVSVCGVFDALWRHQEPLEAQLARVHHLDSMVLYAGLAIFASLANLGCFFYLYDSMLAGEDGATDQQNLRSTLAHAVVDFVTNFVVLGTSIWLRSTARREDPSGRRESEMAIKADAIGAFVVCVCIFLSVLLIGRDLIYECKQL</sequence>
<organism evidence="6">
    <name type="scientific">Zooxanthella nutricula</name>
    <dbReference type="NCBI Taxonomy" id="1333877"/>
    <lineage>
        <taxon>Eukaryota</taxon>
        <taxon>Sar</taxon>
        <taxon>Alveolata</taxon>
        <taxon>Dinophyceae</taxon>
        <taxon>Peridiniales</taxon>
        <taxon>Peridiniales incertae sedis</taxon>
        <taxon>Zooxanthella</taxon>
    </lineage>
</organism>
<evidence type="ECO:0000256" key="1">
    <source>
        <dbReference type="ARBA" id="ARBA00004141"/>
    </source>
</evidence>
<protein>
    <submittedName>
        <fullName evidence="6">Uncharacterized protein</fullName>
    </submittedName>
</protein>
<proteinExistence type="predicted"/>
<accession>A0A7S2K301</accession>
<gene>
    <name evidence="6" type="ORF">BRAN1462_LOCUS24971</name>
</gene>
<reference evidence="6" key="1">
    <citation type="submission" date="2021-01" db="EMBL/GenBank/DDBJ databases">
        <authorList>
            <person name="Corre E."/>
            <person name="Pelletier E."/>
            <person name="Niang G."/>
            <person name="Scheremetjew M."/>
            <person name="Finn R."/>
            <person name="Kale V."/>
            <person name="Holt S."/>
            <person name="Cochrane G."/>
            <person name="Meng A."/>
            <person name="Brown T."/>
            <person name="Cohen L."/>
        </authorList>
    </citation>
    <scope>NUCLEOTIDE SEQUENCE</scope>
    <source>
        <strain evidence="6">RCC3387</strain>
    </source>
</reference>
<evidence type="ECO:0000256" key="4">
    <source>
        <dbReference type="ARBA" id="ARBA00023136"/>
    </source>
</evidence>
<feature type="transmembrane region" description="Helical" evidence="5">
    <location>
        <begin position="149"/>
        <end position="169"/>
    </location>
</feature>
<comment type="subcellular location">
    <subcellularLocation>
        <location evidence="1">Membrane</location>
        <topology evidence="1">Multi-pass membrane protein</topology>
    </subcellularLocation>
</comment>
<dbReference type="AlphaFoldDB" id="A0A7S2K301"/>
<dbReference type="SUPFAM" id="SSF161111">
    <property type="entry name" value="Cation efflux protein transmembrane domain-like"/>
    <property type="match status" value="1"/>
</dbReference>
<evidence type="ECO:0000313" key="6">
    <source>
        <dbReference type="EMBL" id="CAD9563994.1"/>
    </source>
</evidence>